<keyword evidence="3" id="KW-1185">Reference proteome</keyword>
<protein>
    <recommendedName>
        <fullName evidence="4">Dolichyl-phosphate-mannose-protein mannosyltransferase</fullName>
    </recommendedName>
</protein>
<organism evidence="2 3">
    <name type="scientific">Nitrospirillum amazonense</name>
    <dbReference type="NCBI Taxonomy" id="28077"/>
    <lineage>
        <taxon>Bacteria</taxon>
        <taxon>Pseudomonadati</taxon>
        <taxon>Pseudomonadota</taxon>
        <taxon>Alphaproteobacteria</taxon>
        <taxon>Rhodospirillales</taxon>
        <taxon>Azospirillaceae</taxon>
        <taxon>Nitrospirillum</taxon>
    </lineage>
</organism>
<accession>A0A560FC44</accession>
<evidence type="ECO:0000256" key="1">
    <source>
        <dbReference type="SAM" id="Phobius"/>
    </source>
</evidence>
<feature type="transmembrane region" description="Helical" evidence="1">
    <location>
        <begin position="306"/>
        <end position="325"/>
    </location>
</feature>
<feature type="transmembrane region" description="Helical" evidence="1">
    <location>
        <begin position="282"/>
        <end position="299"/>
    </location>
</feature>
<comment type="caution">
    <text evidence="2">The sequence shown here is derived from an EMBL/GenBank/DDBJ whole genome shotgun (WGS) entry which is preliminary data.</text>
</comment>
<reference evidence="2 3" key="1">
    <citation type="submission" date="2019-06" db="EMBL/GenBank/DDBJ databases">
        <title>Genomic Encyclopedia of Type Strains, Phase IV (KMG-V): Genome sequencing to study the core and pangenomes of soil and plant-associated prokaryotes.</title>
        <authorList>
            <person name="Whitman W."/>
        </authorList>
    </citation>
    <scope>NUCLEOTIDE SEQUENCE [LARGE SCALE GENOMIC DNA]</scope>
    <source>
        <strain evidence="2 3">BR 11865</strain>
    </source>
</reference>
<feature type="transmembrane region" description="Helical" evidence="1">
    <location>
        <begin position="168"/>
        <end position="188"/>
    </location>
</feature>
<dbReference type="RefSeq" id="WP_145619685.1">
    <property type="nucleotide sequence ID" value="NZ_JAYNFR010000003.1"/>
</dbReference>
<keyword evidence="1" id="KW-0812">Transmembrane</keyword>
<evidence type="ECO:0008006" key="4">
    <source>
        <dbReference type="Google" id="ProtNLM"/>
    </source>
</evidence>
<keyword evidence="1" id="KW-1133">Transmembrane helix</keyword>
<dbReference type="EMBL" id="VITO01000022">
    <property type="protein sequence ID" value="TWB19192.1"/>
    <property type="molecule type" value="Genomic_DNA"/>
</dbReference>
<name>A0A560FC44_9PROT</name>
<feature type="transmembrane region" description="Helical" evidence="1">
    <location>
        <begin position="209"/>
        <end position="229"/>
    </location>
</feature>
<dbReference type="AlphaFoldDB" id="A0A560FC44"/>
<gene>
    <name evidence="2" type="ORF">FBZ88_12246</name>
</gene>
<keyword evidence="1" id="KW-0472">Membrane</keyword>
<evidence type="ECO:0000313" key="3">
    <source>
        <dbReference type="Proteomes" id="UP000316545"/>
    </source>
</evidence>
<evidence type="ECO:0000313" key="2">
    <source>
        <dbReference type="EMBL" id="TWB19192.1"/>
    </source>
</evidence>
<proteinExistence type="predicted"/>
<feature type="transmembrane region" description="Helical" evidence="1">
    <location>
        <begin position="12"/>
        <end position="31"/>
    </location>
</feature>
<feature type="transmembrane region" description="Helical" evidence="1">
    <location>
        <begin position="84"/>
        <end position="105"/>
    </location>
</feature>
<sequence length="359" mass="39984">MRGLDLRADREEYLDALLVTGTAFILAVAQWRHIVHFFDQYLLQNLQAEVGVLQGYPHWRFFQSRVLAPFLEHLIELTGVNLTSAHAVVAVFGLTGAGLALFYAAQAAAGQGAASQRVDGRQKAWTALLAMHVLFMALMSKPWLYIWDFVLLLTTAVFYLLVLTRAPWWSFLALLGVACFNHESAVFIGGYMMAKAVIDAWVEKRRPDWRWLASGLLGSVAAFAVIEFLRRTLLKEEVGYKIFRDIQKSSSTTFDAYFHIQVGENFGQFYDWITDPGLSLDLLIPVYLATVLGLTVVMVKRHGIRALSLAAFVLVQVLAVLALGLTNETRTLLHLAPFVALAAVWLKKPTAENPGPFAA</sequence>
<dbReference type="Proteomes" id="UP000316545">
    <property type="component" value="Unassembled WGS sequence"/>
</dbReference>